<dbReference type="AlphaFoldDB" id="A0A841CXZ5"/>
<evidence type="ECO:0000313" key="3">
    <source>
        <dbReference type="Proteomes" id="UP000547510"/>
    </source>
</evidence>
<feature type="region of interest" description="Disordered" evidence="1">
    <location>
        <begin position="209"/>
        <end position="252"/>
    </location>
</feature>
<proteinExistence type="predicted"/>
<gene>
    <name evidence="2" type="ORF">FHS29_006839</name>
</gene>
<organism evidence="2 3">
    <name type="scientific">Saccharothrix tamanrassetensis</name>
    <dbReference type="NCBI Taxonomy" id="1051531"/>
    <lineage>
        <taxon>Bacteria</taxon>
        <taxon>Bacillati</taxon>
        <taxon>Actinomycetota</taxon>
        <taxon>Actinomycetes</taxon>
        <taxon>Pseudonocardiales</taxon>
        <taxon>Pseudonocardiaceae</taxon>
        <taxon>Saccharothrix</taxon>
    </lineage>
</organism>
<reference evidence="2 3" key="1">
    <citation type="submission" date="2020-08" db="EMBL/GenBank/DDBJ databases">
        <title>Genomic Encyclopedia of Type Strains, Phase III (KMG-III): the genomes of soil and plant-associated and newly described type strains.</title>
        <authorList>
            <person name="Whitman W."/>
        </authorList>
    </citation>
    <scope>NUCLEOTIDE SEQUENCE [LARGE SCALE GENOMIC DNA]</scope>
    <source>
        <strain evidence="2 3">CECT 8640</strain>
    </source>
</reference>
<evidence type="ECO:0000256" key="1">
    <source>
        <dbReference type="SAM" id="MobiDB-lite"/>
    </source>
</evidence>
<name>A0A841CXZ5_9PSEU</name>
<evidence type="ECO:0000313" key="2">
    <source>
        <dbReference type="EMBL" id="MBB5960216.1"/>
    </source>
</evidence>
<dbReference type="EMBL" id="JACHJN010000014">
    <property type="protein sequence ID" value="MBB5960216.1"/>
    <property type="molecule type" value="Genomic_DNA"/>
</dbReference>
<keyword evidence="3" id="KW-1185">Reference proteome</keyword>
<sequence length="252" mass="27020">MSRIAPTRIAPTWVLLMATRVGLVSTWSHRGATPWRSDQRGRDRVIRAALERSAEFRPPWHGVHTLPRRAGRRSQALSFAAPVAQGAAIRTALGFARLRESCPDPAGAVDRPPCSGERSAVSLRRSAFPARSSGVTWTGEMPGAGLRVRPAPVESGPALRVRTPGAEIPRVASVAGRRPPRPRSARGIRGFRARPAGENLAAALRRALDRTGVTDHAVAVGTGPTRSDPDDGHARRRTGKLEPGCPPGRRPD</sequence>
<accession>A0A841CXZ5</accession>
<dbReference type="Proteomes" id="UP000547510">
    <property type="component" value="Unassembled WGS sequence"/>
</dbReference>
<protein>
    <submittedName>
        <fullName evidence="2">Uncharacterized protein</fullName>
    </submittedName>
</protein>
<comment type="caution">
    <text evidence="2">The sequence shown here is derived from an EMBL/GenBank/DDBJ whole genome shotgun (WGS) entry which is preliminary data.</text>
</comment>